<keyword evidence="4" id="KW-1185">Reference proteome</keyword>
<keyword evidence="2" id="KW-0812">Transmembrane</keyword>
<dbReference type="Proteomes" id="UP000245119">
    <property type="component" value="Linkage Group LG8"/>
</dbReference>
<feature type="transmembrane region" description="Helical" evidence="2">
    <location>
        <begin position="1760"/>
        <end position="1787"/>
    </location>
</feature>
<comment type="caution">
    <text evidence="3">The sequence shown here is derived from an EMBL/GenBank/DDBJ whole genome shotgun (WGS) entry which is preliminary data.</text>
</comment>
<evidence type="ECO:0000256" key="2">
    <source>
        <dbReference type="SAM" id="Phobius"/>
    </source>
</evidence>
<feature type="region of interest" description="Disordered" evidence="1">
    <location>
        <begin position="278"/>
        <end position="316"/>
    </location>
</feature>
<keyword evidence="2" id="KW-1133">Transmembrane helix</keyword>
<feature type="compositionally biased region" description="Basic and acidic residues" evidence="1">
    <location>
        <begin position="1794"/>
        <end position="1810"/>
    </location>
</feature>
<proteinExistence type="predicted"/>
<protein>
    <submittedName>
        <fullName evidence="3">Uncharacterized protein</fullName>
    </submittedName>
</protein>
<organism evidence="3 4">
    <name type="scientific">Pomacea canaliculata</name>
    <name type="common">Golden apple snail</name>
    <dbReference type="NCBI Taxonomy" id="400727"/>
    <lineage>
        <taxon>Eukaryota</taxon>
        <taxon>Metazoa</taxon>
        <taxon>Spiralia</taxon>
        <taxon>Lophotrochozoa</taxon>
        <taxon>Mollusca</taxon>
        <taxon>Gastropoda</taxon>
        <taxon>Caenogastropoda</taxon>
        <taxon>Architaenioglossa</taxon>
        <taxon>Ampullarioidea</taxon>
        <taxon>Ampullariidae</taxon>
        <taxon>Pomacea</taxon>
    </lineage>
</organism>
<evidence type="ECO:0000313" key="3">
    <source>
        <dbReference type="EMBL" id="PVD26507.1"/>
    </source>
</evidence>
<keyword evidence="2" id="KW-0472">Membrane</keyword>
<accession>A0A2T7NZB2</accession>
<evidence type="ECO:0000256" key="1">
    <source>
        <dbReference type="SAM" id="MobiDB-lite"/>
    </source>
</evidence>
<name>A0A2T7NZB2_POMCA</name>
<dbReference type="STRING" id="400727.A0A2T7NZB2"/>
<feature type="region of interest" description="Disordered" evidence="1">
    <location>
        <begin position="1792"/>
        <end position="1834"/>
    </location>
</feature>
<gene>
    <name evidence="3" type="ORF">C0Q70_14184</name>
</gene>
<evidence type="ECO:0000313" key="4">
    <source>
        <dbReference type="Proteomes" id="UP000245119"/>
    </source>
</evidence>
<dbReference type="EMBL" id="PZQS01000008">
    <property type="protein sequence ID" value="PVD26507.1"/>
    <property type="molecule type" value="Genomic_DNA"/>
</dbReference>
<reference evidence="3 4" key="1">
    <citation type="submission" date="2018-04" db="EMBL/GenBank/DDBJ databases">
        <title>The genome of golden apple snail Pomacea canaliculata provides insight into stress tolerance and invasive adaptation.</title>
        <authorList>
            <person name="Liu C."/>
            <person name="Liu B."/>
            <person name="Ren Y."/>
            <person name="Zhang Y."/>
            <person name="Wang H."/>
            <person name="Li S."/>
            <person name="Jiang F."/>
            <person name="Yin L."/>
            <person name="Zhang G."/>
            <person name="Qian W."/>
            <person name="Fan W."/>
        </authorList>
    </citation>
    <scope>NUCLEOTIDE SEQUENCE [LARGE SCALE GENOMIC DNA]</scope>
    <source>
        <strain evidence="3">SZHN2017</strain>
        <tissue evidence="3">Muscle</tissue>
    </source>
</reference>
<sequence>MELLRDSSLLSSIQDKAYSKGSSDQECIDDVCYALIAGQNNSSTEVILDIGSPSRELEFLSSLDPLHGWNNPLTGDKDRDVADVHEVETVEEWQDRYAAAVDEDQKASISPLNIVQGQYMLSDTGLMNNLVKLPDEQLLPWKYFFPRANKQRKFSSNEIIPAAATSFTVIQSSGLVPLVMNNSTKPVLIQSTEEGSSEASYLNETSTCDVATTVHMNTSFCCPGGRDFLGVSASSDKTVLTKSQDKGGHCNSSVHNATIFPYSVNSACHLQNKNIAEKTGLGSQGDNDDLVSNARLGTKSRKSLENSRGKPSSTHIFESKMANPTKHKLCLVGGAKEELKKRRLLHYLLPVLPNEADSSAQVPCSSSGSICLTTGTSDVNVRNETIAVPFRAVQYFDKVYITETELKNSEEDLMNRHYEIERESIESVSRAMSKVTKLASRYDGHGIPVKGRKGIFFCKKKDFSKKTVRQLLMSCSTERDLEKDDTINSQSTKYFSENDKCTPKDASKMSRGLAEGSAAVESHENTYCSEICTLPTTEESENLNTSMEADLNERTDPSIAGSGCLPVVEKWRDLHNTITVQSCEKEELYKKPFILIVHESCQHPGDSEGDASKNVLDAGDPTSLQLNQPCSFSDECLVKENAVENKSVIQVQTPCEVSNMASVCSRDSWLHSSFASENGAADSSYAGYLDLDALLDFQDLDLFCEEDIFDKENVKEKPDGNKMARELEILTTGKQNGATIEECSHKPSHLRYSGADDKDFSCMNETLAVQLTGDDQHFKGNKKSHVPDFLELADAIMQIEEDQLQKLQEFELQHLDTDSQCKHTQPLVPETQVQGVQSGSEPMNVEVDEALHHSINKQNHLEKSEYVHDACLGSALEFHLNQDKEQLTKDSVETQSKTDLFIIQDFLDPDKDQAASSSSYSDPLDVWMEESLPPLPPCALFLSKPEHHGNSTYDWLDMNFLHKTAEENPGESTFSSLDCDFWTADCEDCFVQHLENIPQTHVEKMDCDVSGLREHASESIFLQDSSNVIVVHSSVGAELSPGIATADSNRCTSPLSCNSVSLQLPFSDLPMDFTFLRPLSSQSPTTISSCVSKEGEECNSMYREEENYNVENIQGVENALITPMTNDSVPKVRTQGYKTPLLDVDLKVAANENGSCMTSVGDVLQSAGFNMIGTDGMKDDSQTISVEHEITSGITSMTSDALHSLCMQHVKGSCVSMSEKCPPVGTAIYSAKVINPSTVMSVVCPDLTSSSALQSFSADNGSHHENTCRTESVGLRHPNDITATTKDCFVTSYNKCQSHPVLIPPISAASTLPSSRSLAHSLPVKEPLPVSSSFITSWSSSEFLVSHVPPSQYNPACPCHPPSTVCYGGGTDVTGSFPCVPFHPSMLDCQYLYAHPPVLACPSDQIQTPSITESASYHLSCLNVAGLYRYDPAPRDYHMVEMNSLSANQHRGRVVNRGAIPTEQFPIRGLSIGNFLFSVDEENKSANTCKLKLVFWKRTLYYEMHVGRMNADFPHESVVVDVPFDNIVGLWGRDKEFLIEVNAVPRMYVGHSSKKSLDVEFGTPVDITGGKIKCVPYHCVYLSHTRENTVKQYFCKDPHLRKLLVKSVTVNPYHTLYHNPEMPHGSWEEDRILNEELYCEDLNPLKHCEACDRCVDATFVHCQTLTKTSRFEMSLGLTSVVMVALLTTAWGAPQCPPGGSYFDRHTRHRECCSEICQDRQIKDSEEMCSKECPGYDSEVARQVLPNQLTTTGAPSSSESYTLVVVVVAGVAAVVLGSGTVAGAFVCWRKKKRARTEEPGTHDDGGRRVDDPLLQDEEPTPARGQDLPGSGQLAETVARVDVTTLKLPVEEENPGNLAGAEKAI</sequence>